<evidence type="ECO:0000313" key="1">
    <source>
        <dbReference type="EMBL" id="QJA56566.1"/>
    </source>
</evidence>
<organism evidence="1">
    <name type="scientific">viral metagenome</name>
    <dbReference type="NCBI Taxonomy" id="1070528"/>
    <lineage>
        <taxon>unclassified sequences</taxon>
        <taxon>metagenomes</taxon>
        <taxon>organismal metagenomes</taxon>
    </lineage>
</organism>
<accession>A0A6M3IGE7</accession>
<gene>
    <name evidence="1" type="ORF">MM415B01824_0003</name>
</gene>
<proteinExistence type="predicted"/>
<reference evidence="1" key="1">
    <citation type="submission" date="2020-03" db="EMBL/GenBank/DDBJ databases">
        <title>The deep terrestrial virosphere.</title>
        <authorList>
            <person name="Holmfeldt K."/>
            <person name="Nilsson E."/>
            <person name="Simone D."/>
            <person name="Lopez-Fernandez M."/>
            <person name="Wu X."/>
            <person name="de Brujin I."/>
            <person name="Lundin D."/>
            <person name="Andersson A."/>
            <person name="Bertilsson S."/>
            <person name="Dopson M."/>
        </authorList>
    </citation>
    <scope>NUCLEOTIDE SEQUENCE</scope>
    <source>
        <strain evidence="1">MM415B01824</strain>
    </source>
</reference>
<dbReference type="EMBL" id="MT141227">
    <property type="protein sequence ID" value="QJA56566.1"/>
    <property type="molecule type" value="Genomic_DNA"/>
</dbReference>
<protein>
    <submittedName>
        <fullName evidence="1">Uncharacterized protein</fullName>
    </submittedName>
</protein>
<dbReference type="AlphaFoldDB" id="A0A6M3IGE7"/>
<name>A0A6M3IGE7_9ZZZZ</name>
<sequence length="106" mass="11814">MNTEAICYLLRKTSLTRTEIGKLKPDQLQAIVKEVYFQEAVESYREAHATASILAAIYNTIPQKPGHKALTAKDFLSGDMPTREGKRPDTNVEILAKQKGIILPSK</sequence>